<dbReference type="Pfam" id="PF00328">
    <property type="entry name" value="His_Phos_2"/>
    <property type="match status" value="1"/>
</dbReference>
<dbReference type="PROSITE" id="PS00616">
    <property type="entry name" value="HIS_ACID_PHOSPHAT_1"/>
    <property type="match status" value="1"/>
</dbReference>
<name>A0AAD8IET9_9APIA</name>
<dbReference type="InterPro" id="IPR029033">
    <property type="entry name" value="His_PPase_superfam"/>
</dbReference>
<dbReference type="CDD" id="cd07061">
    <property type="entry name" value="HP_HAP_like"/>
    <property type="match status" value="1"/>
</dbReference>
<keyword evidence="5 12" id="KW-0808">Transferase</keyword>
<evidence type="ECO:0000256" key="10">
    <source>
        <dbReference type="ARBA" id="ARBA00033696"/>
    </source>
</evidence>
<dbReference type="Gene3D" id="3.30.470.20">
    <property type="entry name" value="ATP-grasp fold, B domain"/>
    <property type="match status" value="1"/>
</dbReference>
<evidence type="ECO:0000256" key="3">
    <source>
        <dbReference type="ARBA" id="ARBA00022490"/>
    </source>
</evidence>
<evidence type="ECO:0000313" key="15">
    <source>
        <dbReference type="Proteomes" id="UP001237642"/>
    </source>
</evidence>
<reference evidence="14" key="2">
    <citation type="submission" date="2023-05" db="EMBL/GenBank/DDBJ databases">
        <authorList>
            <person name="Schelkunov M.I."/>
        </authorList>
    </citation>
    <scope>NUCLEOTIDE SEQUENCE</scope>
    <source>
        <strain evidence="14">Hsosn_3</strain>
        <tissue evidence="14">Leaf</tissue>
    </source>
</reference>
<dbReference type="FunFam" id="3.40.50.11950:FF:000002">
    <property type="entry name" value="Inositol hexakisphosphate and diphosphoinositol-pentakisphosphate kinase"/>
    <property type="match status" value="1"/>
</dbReference>
<evidence type="ECO:0000259" key="13">
    <source>
        <dbReference type="Pfam" id="PF18086"/>
    </source>
</evidence>
<evidence type="ECO:0000256" key="11">
    <source>
        <dbReference type="ARBA" id="ARBA00034629"/>
    </source>
</evidence>
<dbReference type="Gene3D" id="3.40.50.1240">
    <property type="entry name" value="Phosphoglycerate mutase-like"/>
    <property type="match status" value="1"/>
</dbReference>
<reference evidence="14" key="1">
    <citation type="submission" date="2023-02" db="EMBL/GenBank/DDBJ databases">
        <title>Genome of toxic invasive species Heracleum sosnowskyi carries increased number of genes despite the absence of recent whole-genome duplications.</title>
        <authorList>
            <person name="Schelkunov M."/>
            <person name="Shtratnikova V."/>
            <person name="Makarenko M."/>
            <person name="Klepikova A."/>
            <person name="Omelchenko D."/>
            <person name="Novikova G."/>
            <person name="Obukhova E."/>
            <person name="Bogdanov V."/>
            <person name="Penin A."/>
            <person name="Logacheva M."/>
        </authorList>
    </citation>
    <scope>NUCLEOTIDE SEQUENCE</scope>
    <source>
        <strain evidence="14">Hsosn_3</strain>
        <tissue evidence="14">Leaf</tissue>
    </source>
</reference>
<comment type="catalytic activity">
    <reaction evidence="10">
        <text>5-diphospho-1D-myo-inositol 1,2,3,4,6-pentakisphosphate + ATP + H(+) = 1,5-bis(diphospho)-1D-myo-inositol 2,3,4,6-tetrakisphosphate + ADP</text>
        <dbReference type="Rhea" id="RHEA:10276"/>
        <dbReference type="ChEBI" id="CHEBI:15378"/>
        <dbReference type="ChEBI" id="CHEBI:30616"/>
        <dbReference type="ChEBI" id="CHEBI:58628"/>
        <dbReference type="ChEBI" id="CHEBI:77983"/>
        <dbReference type="ChEBI" id="CHEBI:456216"/>
        <dbReference type="EC" id="2.7.4.24"/>
    </reaction>
    <physiologicalReaction direction="left-to-right" evidence="10">
        <dbReference type="Rhea" id="RHEA:10277"/>
    </physiologicalReaction>
</comment>
<organism evidence="14 15">
    <name type="scientific">Heracleum sosnowskyi</name>
    <dbReference type="NCBI Taxonomy" id="360622"/>
    <lineage>
        <taxon>Eukaryota</taxon>
        <taxon>Viridiplantae</taxon>
        <taxon>Streptophyta</taxon>
        <taxon>Embryophyta</taxon>
        <taxon>Tracheophyta</taxon>
        <taxon>Spermatophyta</taxon>
        <taxon>Magnoliopsida</taxon>
        <taxon>eudicotyledons</taxon>
        <taxon>Gunneridae</taxon>
        <taxon>Pentapetalae</taxon>
        <taxon>asterids</taxon>
        <taxon>campanulids</taxon>
        <taxon>Apiales</taxon>
        <taxon>Apiaceae</taxon>
        <taxon>Apioideae</taxon>
        <taxon>apioid superclade</taxon>
        <taxon>Tordylieae</taxon>
        <taxon>Tordyliinae</taxon>
        <taxon>Heracleum</taxon>
    </lineage>
</organism>
<sequence>MEAQDENSIHTTNTNPYKITIGVCVMEKKVKCGSEVFSGPMGQILDRLQAFGEFKIIHFGDKVILEEPIERWPICDCLIAFYSSGYPLKKAEAYAALRKPFLVNELDPQYLLHDRRKVYERLELYGIPVPRYALVNRDLPYEELDFFVEEEDFVEVHGNRFWKPFVEKPVDGDNHSIMIYYPSSAGGGMKELFRKVGNRSSEFHPEVRRVRREGSYLYEEFMPTGGTDVKVYTVGPEYAHAEARKSPVVDGVVMRNHDGKEVRYPVLLTPNEKQMAREVCIAFRQSVCGFDLLRCEGRSYVCDVNGWSFVKNSYKYYDDAACVLRKMFLDAKAPHLSSTIPPILPWKVNEPVQPSEGLTRQGSGIIGTFGQSEELRCVITIMRHGDRTPKQKVKLKVTEEKLLNLMLKYNGGRPRAETKLKSAVQLQDLLDATRILVPRSRPGRESDSEAEDIEHAEKLRQVKAVLEEGGHFSGIYRKVQLKPLKWVKIAKANSEGEEERPVEALMVLKYGGVLTHAGRKQAEELGRYFRNNMYPGEGTGLLRLHSTYRHDLKIYSSDEGRVQMSAAAFAKGLLDLEGQLTPILVSLVSKDSSMLDGLENASVEMEEAKARLNEIITSGAKTTHSNGSPAKPWMVDGAGLPSNASELLPKLVKLTKKVTEQVRLLAKDEDENLAEKSSYDVILPYDQARALGKTNIDVDRIAAGLPCGSEGFLLMYARWRKLERDLYNERKERFDITQIPDVYDSCKYDILHNAHLNVEGLDELFKVAQLLADGVIPNEYGINPKQKLKIGSKIARRLLGKILIDLRNTREEAISVAELKGNQDQESTITNAIKEVTPAKTEKESTINRTVKEEQDHLRISHIKMEDTRRNSFTSDVSMDQEDDDDKEIKYRLDPKYANVRTPDRHVRTRLYFTSESHIHSLMNVLRYCNLDESLQGEDSMFCDNALERLFKTKELDYMSYIVLRMFENTELPLEDPKRFRIEMTFSRGADLSPLEKNDSEATSLHQEHTLPIMGPERLQEAGSYLTLEKMEAMARPFAMPAEDFPPPSTPQGFSGYFSKSAAVLERLVNLWPFNKHGNTNGK</sequence>
<dbReference type="EMBL" id="JAUIZM010000005">
    <property type="protein sequence ID" value="KAK1383699.1"/>
    <property type="molecule type" value="Genomic_DNA"/>
</dbReference>
<keyword evidence="7 12" id="KW-0418">Kinase</keyword>
<dbReference type="InterPro" id="IPR037446">
    <property type="entry name" value="His_Pase_VIP1"/>
</dbReference>
<dbReference type="GO" id="GO:0006020">
    <property type="term" value="P:inositol metabolic process"/>
    <property type="evidence" value="ECO:0007669"/>
    <property type="project" value="UniProtKB-ARBA"/>
</dbReference>
<evidence type="ECO:0000256" key="7">
    <source>
        <dbReference type="ARBA" id="ARBA00022777"/>
    </source>
</evidence>
<evidence type="ECO:0000256" key="4">
    <source>
        <dbReference type="ARBA" id="ARBA00022553"/>
    </source>
</evidence>
<comment type="catalytic activity">
    <reaction evidence="11">
        <text>1D-myo-inositol hexakisphosphate + ATP = 1-diphospho-1D-myo-inositol 2,3,4,5,6-pentakisphosphate + ADP</text>
        <dbReference type="Rhea" id="RHEA:37459"/>
        <dbReference type="ChEBI" id="CHEBI:30616"/>
        <dbReference type="ChEBI" id="CHEBI:58130"/>
        <dbReference type="ChEBI" id="CHEBI:74946"/>
        <dbReference type="ChEBI" id="CHEBI:456216"/>
        <dbReference type="EC" id="2.7.4.24"/>
    </reaction>
    <physiologicalReaction direction="left-to-right" evidence="11">
        <dbReference type="Rhea" id="RHEA:37460"/>
    </physiologicalReaction>
</comment>
<dbReference type="EC" id="2.7.4.24" evidence="12"/>
<dbReference type="Pfam" id="PF18086">
    <property type="entry name" value="PPIP5K2_N"/>
    <property type="match status" value="1"/>
</dbReference>
<comment type="function">
    <text evidence="12">Bifunctional inositol kinase that acts in concert with the IP6K kinases to synthesize the diphosphate group-containing inositol pyrophosphates diphosphoinositol pentakisphosphate, PP-InsP5, and bis-diphosphoinositol tetrakisphosphate, (PP)2-InsP4. PP-InsP5 and (PP)2-InsP4, also respectively called InsP7 and InsP8, may regulate a variety of cellular processes, including apoptosis, vesicle trafficking, cytoskeletal dynamics, and exocytosis. Phosphorylates inositol hexakisphosphate (InsP6).</text>
</comment>
<proteinExistence type="inferred from homology"/>
<evidence type="ECO:0000256" key="1">
    <source>
        <dbReference type="ARBA" id="ARBA00004514"/>
    </source>
</evidence>
<dbReference type="GO" id="GO:0033857">
    <property type="term" value="F:5-diphosphoinositol pentakisphosphate 1-kinase activity"/>
    <property type="evidence" value="ECO:0007669"/>
    <property type="project" value="UniProtKB-ARBA"/>
</dbReference>
<keyword evidence="6 12" id="KW-0547">Nucleotide-binding</keyword>
<feature type="domain" description="VIP1 N-terminal" evidence="13">
    <location>
        <begin position="19"/>
        <end position="114"/>
    </location>
</feature>
<protein>
    <recommendedName>
        <fullName evidence="12">Inositol hexakisphosphate and diphosphoinositol-pentakisphosphate kinase</fullName>
        <ecNumber evidence="12">2.7.4.24</ecNumber>
    </recommendedName>
</protein>
<keyword evidence="9" id="KW-0007">Acetylation</keyword>
<dbReference type="InterPro" id="IPR040557">
    <property type="entry name" value="VIP1_N"/>
</dbReference>
<dbReference type="SUPFAM" id="SSF56059">
    <property type="entry name" value="Glutathione synthetase ATP-binding domain-like"/>
    <property type="match status" value="1"/>
</dbReference>
<evidence type="ECO:0000256" key="9">
    <source>
        <dbReference type="ARBA" id="ARBA00022990"/>
    </source>
</evidence>
<comment type="subcellular location">
    <subcellularLocation>
        <location evidence="1 12">Cytoplasm</location>
        <location evidence="1 12">Cytosol</location>
    </subcellularLocation>
</comment>
<dbReference type="PANTHER" id="PTHR12750">
    <property type="entry name" value="DIPHOSPHOINOSITOL PENTAKISPHOSPHATE KINASE"/>
    <property type="match status" value="1"/>
</dbReference>
<dbReference type="GO" id="GO:0005829">
    <property type="term" value="C:cytosol"/>
    <property type="evidence" value="ECO:0007669"/>
    <property type="project" value="UniProtKB-SubCell"/>
</dbReference>
<evidence type="ECO:0000256" key="6">
    <source>
        <dbReference type="ARBA" id="ARBA00022741"/>
    </source>
</evidence>
<dbReference type="Proteomes" id="UP001237642">
    <property type="component" value="Unassembled WGS sequence"/>
</dbReference>
<evidence type="ECO:0000256" key="12">
    <source>
        <dbReference type="RuleBase" id="RU365032"/>
    </source>
</evidence>
<dbReference type="GO" id="GO:0000828">
    <property type="term" value="F:inositol hexakisphosphate kinase activity"/>
    <property type="evidence" value="ECO:0007669"/>
    <property type="project" value="UniProtKB-ARBA"/>
</dbReference>
<evidence type="ECO:0000313" key="14">
    <source>
        <dbReference type="EMBL" id="KAK1383699.1"/>
    </source>
</evidence>
<dbReference type="Gene3D" id="3.40.50.11950">
    <property type="match status" value="1"/>
</dbReference>
<keyword evidence="4" id="KW-0597">Phosphoprotein</keyword>
<accession>A0AAD8IET9</accession>
<dbReference type="GO" id="GO:0032958">
    <property type="term" value="P:inositol phosphate biosynthetic process"/>
    <property type="evidence" value="ECO:0007669"/>
    <property type="project" value="TreeGrafter"/>
</dbReference>
<evidence type="ECO:0000256" key="2">
    <source>
        <dbReference type="ARBA" id="ARBA00005609"/>
    </source>
</evidence>
<gene>
    <name evidence="14" type="ORF">POM88_021434</name>
</gene>
<dbReference type="InterPro" id="IPR000560">
    <property type="entry name" value="His_Pase_clade-2"/>
</dbReference>
<dbReference type="FunFam" id="3.30.470.20:FF:000019">
    <property type="entry name" value="Inositol hexakisphosphate and diphosphoinositol-pentakisphosphate kinase"/>
    <property type="match status" value="1"/>
</dbReference>
<evidence type="ECO:0000256" key="8">
    <source>
        <dbReference type="ARBA" id="ARBA00022840"/>
    </source>
</evidence>
<dbReference type="AlphaFoldDB" id="A0AAD8IET9"/>
<dbReference type="InterPro" id="IPR033379">
    <property type="entry name" value="Acid_Pase_AS"/>
</dbReference>
<comment type="caution">
    <text evidence="14">The sequence shown here is derived from an EMBL/GenBank/DDBJ whole genome shotgun (WGS) entry which is preliminary data.</text>
</comment>
<dbReference type="GO" id="GO:0005524">
    <property type="term" value="F:ATP binding"/>
    <property type="evidence" value="ECO:0007669"/>
    <property type="project" value="UniProtKB-KW"/>
</dbReference>
<keyword evidence="3 12" id="KW-0963">Cytoplasm</keyword>
<dbReference type="SUPFAM" id="SSF53254">
    <property type="entry name" value="Phosphoglycerate mutase-like"/>
    <property type="match status" value="1"/>
</dbReference>
<evidence type="ECO:0000256" key="5">
    <source>
        <dbReference type="ARBA" id="ARBA00022679"/>
    </source>
</evidence>
<keyword evidence="8 12" id="KW-0067">ATP-binding</keyword>
<keyword evidence="15" id="KW-1185">Reference proteome</keyword>
<dbReference type="PANTHER" id="PTHR12750:SF9">
    <property type="entry name" value="INOSITOL HEXAKISPHOSPHATE AND DIPHOSPHOINOSITOL-PENTAKISPHOSPHATE KINASE"/>
    <property type="match status" value="1"/>
</dbReference>
<comment type="similarity">
    <text evidence="2 12">Belongs to the histidine acid phosphatase family. VIP1 subfamily.</text>
</comment>